<dbReference type="PANTHER" id="PTHR10357:SF215">
    <property type="entry name" value="ALPHA-AMYLASE 1"/>
    <property type="match status" value="1"/>
</dbReference>
<dbReference type="GO" id="GO:2001070">
    <property type="term" value="F:starch binding"/>
    <property type="evidence" value="ECO:0007669"/>
    <property type="project" value="InterPro"/>
</dbReference>
<dbReference type="SUPFAM" id="SSF49452">
    <property type="entry name" value="Starch-binding domain-like"/>
    <property type="match status" value="1"/>
</dbReference>
<evidence type="ECO:0000256" key="14">
    <source>
        <dbReference type="SAM" id="MobiDB-lite"/>
    </source>
</evidence>
<dbReference type="InterPro" id="IPR006047">
    <property type="entry name" value="GH13_cat_dom"/>
</dbReference>
<dbReference type="EMBL" id="JAULSV010000001">
    <property type="protein sequence ID" value="KAK0656422.1"/>
    <property type="molecule type" value="Genomic_DNA"/>
</dbReference>
<dbReference type="Pfam" id="PF00686">
    <property type="entry name" value="CBM_20"/>
    <property type="match status" value="1"/>
</dbReference>
<sequence length="619" mass="67377">MLITSAHALTAAQWRAQSIYQVLTDRFARSDNSTTHPCSPAQQAYCGGTYQGLLARLDYIQNLGFTAIWISPFTSQITTSASNADGASYHGYWADDIWRLNEAFGTEADLLALGRELKRRGMYLMADVVPNHMAWEGCRGCVDYGRLKPWDRGEFYHSPCGIDYANQTQVEVCWAGSERVSLPDLRTEREDVRKVWNDWVRQMVAKYGIDGIRIDSAKHIEPSFYPGFAAAASVYLLGEVYSGDPPYVVPYQKYMDGVLDYPSYYWILRAFRSASGSIPELASGLTTLKNSALDTSLYGSFLENHDVGRFGYFTSDLSRAKNAIAFTFLKDGIPIVYQGQEQGFRGAGVPLNREALWLSGYDTSTELYAWIARLNRVRSWVIAQDERYLTYRAHVVFSDANRIVLRKGYDGNQVVSVYTNLGETGSAGAVTLAREASGFGAGQGVVDVMSCEEFTVGADGSLGVAIVRGLPRVLYPAARLAGSGICPGVGGDPVTSTLTSTSSTSSTPTPTPTPSCSNPVQVEFQVLASTVWGETIKLLGNTTTLGSWTPTLALPLSPSRYTTASPVWWVSVALTPGTTIAYKFIKVSSSGAVTWQAGSDRVYSVGCEASGSVVVSGTW</sequence>
<feature type="compositionally biased region" description="Low complexity" evidence="14">
    <location>
        <begin position="496"/>
        <end position="508"/>
    </location>
</feature>
<dbReference type="SMART" id="SM01065">
    <property type="entry name" value="CBM_2"/>
    <property type="match status" value="1"/>
</dbReference>
<keyword evidence="12" id="KW-0326">Glycosidase</keyword>
<keyword evidence="7 16" id="KW-0378">Hydrolase</keyword>
<dbReference type="FunFam" id="3.20.20.80:FF:000120">
    <property type="entry name" value="Alpha-amylase A"/>
    <property type="match status" value="1"/>
</dbReference>
<organism evidence="16 17">
    <name type="scientific">Cercophora newfieldiana</name>
    <dbReference type="NCBI Taxonomy" id="92897"/>
    <lineage>
        <taxon>Eukaryota</taxon>
        <taxon>Fungi</taxon>
        <taxon>Dikarya</taxon>
        <taxon>Ascomycota</taxon>
        <taxon>Pezizomycotina</taxon>
        <taxon>Sordariomycetes</taxon>
        <taxon>Sordariomycetidae</taxon>
        <taxon>Sordariales</taxon>
        <taxon>Lasiosphaeriaceae</taxon>
        <taxon>Cercophora</taxon>
    </lineage>
</organism>
<evidence type="ECO:0000313" key="17">
    <source>
        <dbReference type="Proteomes" id="UP001174936"/>
    </source>
</evidence>
<feature type="region of interest" description="Disordered" evidence="14">
    <location>
        <begin position="496"/>
        <end position="517"/>
    </location>
</feature>
<dbReference type="Pfam" id="PF00128">
    <property type="entry name" value="Alpha-amylase"/>
    <property type="match status" value="1"/>
</dbReference>
<dbReference type="GO" id="GO:0000272">
    <property type="term" value="P:polysaccharide catabolic process"/>
    <property type="evidence" value="ECO:0007669"/>
    <property type="project" value="UniProtKB-KW"/>
</dbReference>
<evidence type="ECO:0000256" key="10">
    <source>
        <dbReference type="ARBA" id="ARBA00023180"/>
    </source>
</evidence>
<comment type="similarity">
    <text evidence="3">Belongs to the glycosyl hydrolase 13 family.</text>
</comment>
<dbReference type="GO" id="GO:0005509">
    <property type="term" value="F:calcium ion binding"/>
    <property type="evidence" value="ECO:0007669"/>
    <property type="project" value="InterPro"/>
</dbReference>
<keyword evidence="10" id="KW-0325">Glycoprotein</keyword>
<reference evidence="16" key="1">
    <citation type="submission" date="2023-06" db="EMBL/GenBank/DDBJ databases">
        <title>Genome-scale phylogeny and comparative genomics of the fungal order Sordariales.</title>
        <authorList>
            <consortium name="Lawrence Berkeley National Laboratory"/>
            <person name="Hensen N."/>
            <person name="Bonometti L."/>
            <person name="Westerberg I."/>
            <person name="Brannstrom I.O."/>
            <person name="Guillou S."/>
            <person name="Cros-Aarteil S."/>
            <person name="Calhoun S."/>
            <person name="Haridas S."/>
            <person name="Kuo A."/>
            <person name="Mondo S."/>
            <person name="Pangilinan J."/>
            <person name="Riley R."/>
            <person name="Labutti K."/>
            <person name="Andreopoulos B."/>
            <person name="Lipzen A."/>
            <person name="Chen C."/>
            <person name="Yanf M."/>
            <person name="Daum C."/>
            <person name="Ng V."/>
            <person name="Clum A."/>
            <person name="Steindorff A."/>
            <person name="Ohm R."/>
            <person name="Martin F."/>
            <person name="Silar P."/>
            <person name="Natvig D."/>
            <person name="Lalanne C."/>
            <person name="Gautier V."/>
            <person name="Ament-Velasquez S.L."/>
            <person name="Kruys A."/>
            <person name="Hutchinson M.I."/>
            <person name="Powell A.J."/>
            <person name="Barry K."/>
            <person name="Miller A.N."/>
            <person name="Grigoriev I.V."/>
            <person name="Debuchy R."/>
            <person name="Gladieux P."/>
            <person name="Thoren M.H."/>
            <person name="Johannesson H."/>
        </authorList>
    </citation>
    <scope>NUCLEOTIDE SEQUENCE</scope>
    <source>
        <strain evidence="16">SMH2532-1</strain>
    </source>
</reference>
<evidence type="ECO:0000256" key="3">
    <source>
        <dbReference type="ARBA" id="ARBA00008061"/>
    </source>
</evidence>
<evidence type="ECO:0000256" key="4">
    <source>
        <dbReference type="ARBA" id="ARBA00012595"/>
    </source>
</evidence>
<evidence type="ECO:0000256" key="12">
    <source>
        <dbReference type="ARBA" id="ARBA00023295"/>
    </source>
</evidence>
<dbReference type="GO" id="GO:0004556">
    <property type="term" value="F:alpha-amylase activity"/>
    <property type="evidence" value="ECO:0007669"/>
    <property type="project" value="UniProtKB-EC"/>
</dbReference>
<dbReference type="SMART" id="SM00642">
    <property type="entry name" value="Aamy"/>
    <property type="match status" value="1"/>
</dbReference>
<dbReference type="Gene3D" id="2.60.40.1180">
    <property type="entry name" value="Golgi alpha-mannosidase II"/>
    <property type="match status" value="1"/>
</dbReference>
<evidence type="ECO:0000256" key="8">
    <source>
        <dbReference type="ARBA" id="ARBA00022837"/>
    </source>
</evidence>
<dbReference type="Gene3D" id="2.60.40.10">
    <property type="entry name" value="Immunoglobulins"/>
    <property type="match status" value="1"/>
</dbReference>
<protein>
    <recommendedName>
        <fullName evidence="4">alpha-amylase</fullName>
        <ecNumber evidence="4">3.2.1.1</ecNumber>
    </recommendedName>
</protein>
<dbReference type="Proteomes" id="UP001174936">
    <property type="component" value="Unassembled WGS sequence"/>
</dbReference>
<evidence type="ECO:0000256" key="11">
    <source>
        <dbReference type="ARBA" id="ARBA00023277"/>
    </source>
</evidence>
<keyword evidence="17" id="KW-1185">Reference proteome</keyword>
<keyword evidence="8" id="KW-0106">Calcium</keyword>
<dbReference type="InterPro" id="IPR013784">
    <property type="entry name" value="Carb-bd-like_fold"/>
</dbReference>
<comment type="cofactor">
    <cofactor evidence="2">
        <name>Ca(2+)</name>
        <dbReference type="ChEBI" id="CHEBI:29108"/>
    </cofactor>
</comment>
<dbReference type="InterPro" id="IPR013783">
    <property type="entry name" value="Ig-like_fold"/>
</dbReference>
<feature type="domain" description="CBM20" evidence="15">
    <location>
        <begin position="514"/>
        <end position="619"/>
    </location>
</feature>
<dbReference type="PANTHER" id="PTHR10357">
    <property type="entry name" value="ALPHA-AMYLASE FAMILY MEMBER"/>
    <property type="match status" value="1"/>
</dbReference>
<dbReference type="InterPro" id="IPR017853">
    <property type="entry name" value="GH"/>
</dbReference>
<dbReference type="Pfam" id="PF09260">
    <property type="entry name" value="A_amylase_dom_C"/>
    <property type="match status" value="1"/>
</dbReference>
<proteinExistence type="inferred from homology"/>
<dbReference type="InterPro" id="IPR002044">
    <property type="entry name" value="CBM20"/>
</dbReference>
<keyword evidence="11" id="KW-0119">Carbohydrate metabolism</keyword>
<dbReference type="InterPro" id="IPR013780">
    <property type="entry name" value="Glyco_hydro_b"/>
</dbReference>
<dbReference type="Gene3D" id="3.20.20.80">
    <property type="entry name" value="Glycosidases"/>
    <property type="match status" value="1"/>
</dbReference>
<dbReference type="SUPFAM" id="SSF51011">
    <property type="entry name" value="Glycosyl hydrolase domain"/>
    <property type="match status" value="1"/>
</dbReference>
<dbReference type="SUPFAM" id="SSF51445">
    <property type="entry name" value="(Trans)glycosidases"/>
    <property type="match status" value="1"/>
</dbReference>
<evidence type="ECO:0000256" key="13">
    <source>
        <dbReference type="ARBA" id="ARBA00023326"/>
    </source>
</evidence>
<evidence type="ECO:0000256" key="1">
    <source>
        <dbReference type="ARBA" id="ARBA00000548"/>
    </source>
</evidence>
<keyword evidence="6" id="KW-0732">Signal</keyword>
<evidence type="ECO:0000259" key="15">
    <source>
        <dbReference type="PROSITE" id="PS51166"/>
    </source>
</evidence>
<dbReference type="EC" id="3.2.1.1" evidence="4"/>
<accession>A0AA40CZN5</accession>
<dbReference type="AlphaFoldDB" id="A0AA40CZN5"/>
<dbReference type="InterPro" id="IPR015340">
    <property type="entry name" value="A_amylase_C_dom"/>
</dbReference>
<dbReference type="PROSITE" id="PS51166">
    <property type="entry name" value="CBM20"/>
    <property type="match status" value="1"/>
</dbReference>
<evidence type="ECO:0000256" key="6">
    <source>
        <dbReference type="ARBA" id="ARBA00022729"/>
    </source>
</evidence>
<gene>
    <name evidence="16" type="ORF">B0T16DRAFT_500816</name>
</gene>
<evidence type="ECO:0000256" key="2">
    <source>
        <dbReference type="ARBA" id="ARBA00001913"/>
    </source>
</evidence>
<evidence type="ECO:0000256" key="7">
    <source>
        <dbReference type="ARBA" id="ARBA00022801"/>
    </source>
</evidence>
<name>A0AA40CZN5_9PEZI</name>
<evidence type="ECO:0000256" key="9">
    <source>
        <dbReference type="ARBA" id="ARBA00023157"/>
    </source>
</evidence>
<keyword evidence="13" id="KW-0624">Polysaccharide degradation</keyword>
<comment type="catalytic activity">
    <reaction evidence="1">
        <text>Endohydrolysis of (1-&gt;4)-alpha-D-glucosidic linkages in polysaccharides containing three or more (1-&gt;4)-alpha-linked D-glucose units.</text>
        <dbReference type="EC" id="3.2.1.1"/>
    </reaction>
</comment>
<evidence type="ECO:0000313" key="16">
    <source>
        <dbReference type="EMBL" id="KAK0656422.1"/>
    </source>
</evidence>
<keyword evidence="9" id="KW-1015">Disulfide bond</keyword>
<dbReference type="CDD" id="cd11319">
    <property type="entry name" value="AmyAc_euk_AmyA"/>
    <property type="match status" value="1"/>
</dbReference>
<comment type="caution">
    <text evidence="16">The sequence shown here is derived from an EMBL/GenBank/DDBJ whole genome shotgun (WGS) entry which is preliminary data.</text>
</comment>
<keyword evidence="5" id="KW-0479">Metal-binding</keyword>
<evidence type="ECO:0000256" key="5">
    <source>
        <dbReference type="ARBA" id="ARBA00022723"/>
    </source>
</evidence>